<keyword evidence="1" id="KW-0812">Transmembrane</keyword>
<evidence type="ECO:0000256" key="1">
    <source>
        <dbReference type="SAM" id="Phobius"/>
    </source>
</evidence>
<sequence>MKVKYIVDCEVKEELLEILKFLKINNVSNNNIFICCPESIYPSEHDSYVGLKYSSVNPRALNKIKQLLILFYAVLRFKPGILFSGYPMLKHRLISLCLFNKVKHYSYLRGLFADSSNFKGYSDKLFLMLRKSKVIKKIGNFQCDKIFTVSEVNKKFLLERDVSEERIFGIPPLWLLDLKSTVRAKNSRVIYFVTQAFASHSCPEAAESQCLFLNELIKEFKSRNLELVIRKHPRDYTSYSIDDNVSIDDRPNYEFLEGIKSQDVLISPFSTLAFEASYLHATVLFYSTPELDALYGNAYKKINAKVFNAPVSVTEFIFSNEYLNKASVCPDMFYSRTDYPPVL</sequence>
<protein>
    <submittedName>
        <fullName evidence="2">Uncharacterized protein</fullName>
    </submittedName>
</protein>
<accession>A0A317Q6A9</accession>
<dbReference type="Proteomes" id="UP000246744">
    <property type="component" value="Unassembled WGS sequence"/>
</dbReference>
<reference evidence="2 3" key="1">
    <citation type="submission" date="2018-05" db="EMBL/GenBank/DDBJ databases">
        <title>Genomic Encyclopedia of Type Strains, Phase IV (KMG-IV): sequencing the most valuable type-strain genomes for metagenomic binning, comparative biology and taxonomic classification.</title>
        <authorList>
            <person name="Goeker M."/>
        </authorList>
    </citation>
    <scope>NUCLEOTIDE SEQUENCE [LARGE SCALE GENOMIC DNA]</scope>
    <source>
        <strain evidence="2 3">DSM 19579</strain>
    </source>
</reference>
<dbReference type="EMBL" id="QGTS01000002">
    <property type="protein sequence ID" value="PWW11545.1"/>
    <property type="molecule type" value="Genomic_DNA"/>
</dbReference>
<proteinExistence type="predicted"/>
<name>A0A317Q6A9_9ENTR</name>
<dbReference type="SUPFAM" id="SSF53756">
    <property type="entry name" value="UDP-Glycosyltransferase/glycogen phosphorylase"/>
    <property type="match status" value="1"/>
</dbReference>
<feature type="transmembrane region" description="Helical" evidence="1">
    <location>
        <begin position="67"/>
        <end position="89"/>
    </location>
</feature>
<keyword evidence="1" id="KW-0472">Membrane</keyword>
<keyword evidence="1" id="KW-1133">Transmembrane helix</keyword>
<gene>
    <name evidence="2" type="ORF">DES37_102151</name>
</gene>
<evidence type="ECO:0000313" key="2">
    <source>
        <dbReference type="EMBL" id="PWW11545.1"/>
    </source>
</evidence>
<dbReference type="InterPro" id="IPR043148">
    <property type="entry name" value="TagF_C"/>
</dbReference>
<comment type="caution">
    <text evidence="2">The sequence shown here is derived from an EMBL/GenBank/DDBJ whole genome shotgun (WGS) entry which is preliminary data.</text>
</comment>
<keyword evidence="3" id="KW-1185">Reference proteome</keyword>
<dbReference type="Gene3D" id="3.40.50.12580">
    <property type="match status" value="1"/>
</dbReference>
<organism evidence="2 3">
    <name type="scientific">Mangrovibacter plantisponsor</name>
    <dbReference type="NCBI Taxonomy" id="451513"/>
    <lineage>
        <taxon>Bacteria</taxon>
        <taxon>Pseudomonadati</taxon>
        <taxon>Pseudomonadota</taxon>
        <taxon>Gammaproteobacteria</taxon>
        <taxon>Enterobacterales</taxon>
        <taxon>Enterobacteriaceae</taxon>
        <taxon>Mangrovibacter</taxon>
    </lineage>
</organism>
<dbReference type="AlphaFoldDB" id="A0A317Q6A9"/>
<evidence type="ECO:0000313" key="3">
    <source>
        <dbReference type="Proteomes" id="UP000246744"/>
    </source>
</evidence>